<dbReference type="EMBL" id="CAKMMF010000001">
    <property type="protein sequence ID" value="CAH1190034.1"/>
    <property type="molecule type" value="Genomic_DNA"/>
</dbReference>
<dbReference type="Gene3D" id="3.40.50.10490">
    <property type="entry name" value="Glucose-6-phosphate isomerase like protein, domain 1"/>
    <property type="match status" value="1"/>
</dbReference>
<feature type="domain" description="SIS" evidence="1">
    <location>
        <begin position="38"/>
        <end position="200"/>
    </location>
</feature>
<organism evidence="2 3">
    <name type="scientific">Paenibacillus plantiphilus</name>
    <dbReference type="NCBI Taxonomy" id="2905650"/>
    <lineage>
        <taxon>Bacteria</taxon>
        <taxon>Bacillati</taxon>
        <taxon>Bacillota</taxon>
        <taxon>Bacilli</taxon>
        <taxon>Bacillales</taxon>
        <taxon>Paenibacillaceae</taxon>
        <taxon>Paenibacillus</taxon>
    </lineage>
</organism>
<sequence length="201" mass="22222">MSEMMGQAVVDFRGDIKGYLNGLKDVLDGMDVEEIHTVIEKLINVQQRGGFVYIFGNGGSASTASHFVNDFNKGVSEKLRKKFRFSCLNDSVSTIMAIANDVSYDQIFKVQLENYLTPNDLVIGISGSGNSRNIVAALEYANELGAETIGLVGYDGGRVKELATCSIHVPIHDMQKVEDVHMIMDHLMMFILKEYLEKCAS</sequence>
<dbReference type="PROSITE" id="PS51464">
    <property type="entry name" value="SIS"/>
    <property type="match status" value="1"/>
</dbReference>
<evidence type="ECO:0000259" key="1">
    <source>
        <dbReference type="PROSITE" id="PS51464"/>
    </source>
</evidence>
<dbReference type="EC" id="5.3.1.28" evidence="2"/>
<dbReference type="CDD" id="cd05006">
    <property type="entry name" value="SIS_GmhA"/>
    <property type="match status" value="1"/>
</dbReference>
<dbReference type="InterPro" id="IPR001347">
    <property type="entry name" value="SIS_dom"/>
</dbReference>
<name>A0ABN8FU95_9BACL</name>
<dbReference type="InterPro" id="IPR046348">
    <property type="entry name" value="SIS_dom_sf"/>
</dbReference>
<dbReference type="Pfam" id="PF13580">
    <property type="entry name" value="SIS_2"/>
    <property type="match status" value="1"/>
</dbReference>
<keyword evidence="3" id="KW-1185">Reference proteome</keyword>
<dbReference type="InterPro" id="IPR050099">
    <property type="entry name" value="SIS_GmhA/DiaA_subfam"/>
</dbReference>
<dbReference type="PANTHER" id="PTHR30390">
    <property type="entry name" value="SEDOHEPTULOSE 7-PHOSPHATE ISOMERASE / DNAA INITIATOR-ASSOCIATING FACTOR FOR REPLICATION INITIATION"/>
    <property type="match status" value="1"/>
</dbReference>
<dbReference type="PANTHER" id="PTHR30390:SF8">
    <property type="entry name" value="SUGAR ISOMERASE (SIS)"/>
    <property type="match status" value="1"/>
</dbReference>
<proteinExistence type="predicted"/>
<gene>
    <name evidence="2" type="primary">gmhA1</name>
    <name evidence="2" type="ORF">PAECIP111893_00118</name>
</gene>
<dbReference type="Proteomes" id="UP000838686">
    <property type="component" value="Unassembled WGS sequence"/>
</dbReference>
<accession>A0ABN8FU95</accession>
<dbReference type="RefSeq" id="WP_236338290.1">
    <property type="nucleotide sequence ID" value="NZ_CAKMMF010000001.1"/>
</dbReference>
<evidence type="ECO:0000313" key="2">
    <source>
        <dbReference type="EMBL" id="CAH1190034.1"/>
    </source>
</evidence>
<evidence type="ECO:0000313" key="3">
    <source>
        <dbReference type="Proteomes" id="UP000838686"/>
    </source>
</evidence>
<dbReference type="SUPFAM" id="SSF53697">
    <property type="entry name" value="SIS domain"/>
    <property type="match status" value="1"/>
</dbReference>
<protein>
    <submittedName>
        <fullName evidence="2">Phosphoheptose isomerase 1</fullName>
        <ecNumber evidence="2">5.3.1.28</ecNumber>
    </submittedName>
</protein>
<dbReference type="InterPro" id="IPR035461">
    <property type="entry name" value="GmhA/DiaA"/>
</dbReference>
<keyword evidence="2" id="KW-0413">Isomerase</keyword>
<comment type="caution">
    <text evidence="2">The sequence shown here is derived from an EMBL/GenBank/DDBJ whole genome shotgun (WGS) entry which is preliminary data.</text>
</comment>
<dbReference type="GO" id="GO:0016853">
    <property type="term" value="F:isomerase activity"/>
    <property type="evidence" value="ECO:0007669"/>
    <property type="project" value="UniProtKB-KW"/>
</dbReference>
<reference evidence="2" key="1">
    <citation type="submission" date="2022-01" db="EMBL/GenBank/DDBJ databases">
        <authorList>
            <person name="Criscuolo A."/>
        </authorList>
    </citation>
    <scope>NUCLEOTIDE SEQUENCE</scope>
    <source>
        <strain evidence="2">CIP111893</strain>
    </source>
</reference>